<dbReference type="RefSeq" id="XP_030750706.1">
    <property type="nucleotide sequence ID" value="XM_030894846.1"/>
</dbReference>
<keyword evidence="5" id="KW-0378">Hydrolase</keyword>
<dbReference type="Pfam" id="PF06087">
    <property type="entry name" value="Tyr-DNA_phospho"/>
    <property type="match status" value="1"/>
</dbReference>
<evidence type="ECO:0000256" key="7">
    <source>
        <dbReference type="ARBA" id="ARBA00023204"/>
    </source>
</evidence>
<evidence type="ECO:0000256" key="4">
    <source>
        <dbReference type="ARBA" id="ARBA00022763"/>
    </source>
</evidence>
<dbReference type="SUPFAM" id="SSF56024">
    <property type="entry name" value="Phospholipase D/nuclease"/>
    <property type="match status" value="2"/>
</dbReference>
<dbReference type="GO" id="GO:0004527">
    <property type="term" value="F:exonuclease activity"/>
    <property type="evidence" value="ECO:0007669"/>
    <property type="project" value="UniProtKB-KW"/>
</dbReference>
<dbReference type="GO" id="GO:0006281">
    <property type="term" value="P:DNA repair"/>
    <property type="evidence" value="ECO:0007669"/>
    <property type="project" value="UniProtKB-KW"/>
</dbReference>
<dbReference type="AlphaFoldDB" id="A0A6J2XHX5"/>
<evidence type="ECO:0000313" key="12">
    <source>
        <dbReference type="RefSeq" id="XP_030750706.1"/>
    </source>
</evidence>
<keyword evidence="11" id="KW-1185">Reference proteome</keyword>
<reference evidence="12" key="1">
    <citation type="submission" date="2025-08" db="UniProtKB">
        <authorList>
            <consortium name="RefSeq"/>
        </authorList>
    </citation>
    <scope>IDENTIFICATION</scope>
    <source>
        <tissue evidence="12">Gonads</tissue>
    </source>
</reference>
<dbReference type="GO" id="GO:0005634">
    <property type="term" value="C:nucleus"/>
    <property type="evidence" value="ECO:0007669"/>
    <property type="project" value="UniProtKB-SubCell"/>
</dbReference>
<evidence type="ECO:0000256" key="3">
    <source>
        <dbReference type="ARBA" id="ARBA00022722"/>
    </source>
</evidence>
<evidence type="ECO:0000256" key="5">
    <source>
        <dbReference type="ARBA" id="ARBA00022801"/>
    </source>
</evidence>
<dbReference type="GO" id="GO:0003690">
    <property type="term" value="F:double-stranded DNA binding"/>
    <property type="evidence" value="ECO:0007669"/>
    <property type="project" value="TreeGrafter"/>
</dbReference>
<dbReference type="GO" id="GO:0017005">
    <property type="term" value="F:3'-tyrosyl-DNA phosphodiesterase activity"/>
    <property type="evidence" value="ECO:0007669"/>
    <property type="project" value="TreeGrafter"/>
</dbReference>
<evidence type="ECO:0000256" key="10">
    <source>
        <dbReference type="PIRSR" id="PIRSR610347-3"/>
    </source>
</evidence>
<dbReference type="GO" id="GO:0003697">
    <property type="term" value="F:single-stranded DNA binding"/>
    <property type="evidence" value="ECO:0007669"/>
    <property type="project" value="TreeGrafter"/>
</dbReference>
<comment type="subcellular location">
    <subcellularLocation>
        <location evidence="1">Nucleus</location>
    </subcellularLocation>
</comment>
<accession>A0A6J2XHX5</accession>
<gene>
    <name evidence="12" type="primary">LOC115878372</name>
</gene>
<evidence type="ECO:0000256" key="8">
    <source>
        <dbReference type="ARBA" id="ARBA00023242"/>
    </source>
</evidence>
<dbReference type="PANTHER" id="PTHR12415:SF0">
    <property type="entry name" value="TYROSYL-DNA PHOSPHODIESTERASE 1"/>
    <property type="match status" value="1"/>
</dbReference>
<dbReference type="Proteomes" id="UP000504635">
    <property type="component" value="Unplaced"/>
</dbReference>
<dbReference type="GeneID" id="115878372"/>
<dbReference type="KEGG" id="soy:115878372"/>
<dbReference type="InterPro" id="IPR010347">
    <property type="entry name" value="Tdp1"/>
</dbReference>
<dbReference type="Gene3D" id="3.30.870.10">
    <property type="entry name" value="Endonuclease Chain A"/>
    <property type="match status" value="2"/>
</dbReference>
<protein>
    <submittedName>
        <fullName evidence="12">Probable tyrosyl-DNA phosphodiesterase</fullName>
    </submittedName>
</protein>
<dbReference type="OrthoDB" id="47785at2759"/>
<dbReference type="InParanoid" id="A0A6J2XHX5"/>
<keyword evidence="7" id="KW-0234">DNA repair</keyword>
<evidence type="ECO:0000256" key="1">
    <source>
        <dbReference type="ARBA" id="ARBA00004123"/>
    </source>
</evidence>
<name>A0A6J2XHX5_SITOR</name>
<evidence type="ECO:0000313" key="11">
    <source>
        <dbReference type="Proteomes" id="UP000504635"/>
    </source>
</evidence>
<sequence length="584" mass="67294">MVNNSETKFRTPLEHEDLQVYIQPKLNVSLKLSDRSSTQVELPFSEYFRLFYTPDSPVLEKLGENKDKVTIKDKMKDAEPYNLFTNSLSFCEGTEEQLYSIKFTDLLCPSLGNVKKSLLFTHRIDVQFLIEQYAARKLHCTPITVIFGSENPKVQEPVLKELYPNIDFHIPHTDKLFNIQSAHCLIFQYDDNSIRIVIGSPSIYAPDWNNYNGLIWISPRCPKLPSGMSQRDGESKTGFKSDLLNFLLSYKIQSLGGWINVVKSADFSEVRVFLVYGRPGIHQPRKNGCPLHFLGHLLSHHYKIPPYQTDHDLWRIIVQSSSLGKLGRTPDEWFTTWFLNSLSSSVNNQYLPTLRPTFKGQFSVLYPTIENALTCFLGPVGAWGSRYDADLRDQQRWLEPYLCSWKADSAKRTKAIFHSRTVCRISPCCKKLAYFYLTTSNISRAGWGKIEDGDITVKMRTYHTGILFLPKFFDKEYFEVADLSCGATNNKFPIMYDLPLTPYGPEDEPYCLDEMIERRLVDLDNMNIDKPRFVSDVKDSDVKTPSEEKWDKFVNIAMEDKRIIPKSCSVLPSTSTFFPTFNKN</sequence>
<keyword evidence="4" id="KW-0227">DNA damage</keyword>
<evidence type="ECO:0000256" key="2">
    <source>
        <dbReference type="ARBA" id="ARBA00010205"/>
    </source>
</evidence>
<proteinExistence type="inferred from homology"/>
<organism evidence="11 12">
    <name type="scientific">Sitophilus oryzae</name>
    <name type="common">Rice weevil</name>
    <name type="synonym">Curculio oryzae</name>
    <dbReference type="NCBI Taxonomy" id="7048"/>
    <lineage>
        <taxon>Eukaryota</taxon>
        <taxon>Metazoa</taxon>
        <taxon>Ecdysozoa</taxon>
        <taxon>Arthropoda</taxon>
        <taxon>Hexapoda</taxon>
        <taxon>Insecta</taxon>
        <taxon>Pterygota</taxon>
        <taxon>Neoptera</taxon>
        <taxon>Endopterygota</taxon>
        <taxon>Coleoptera</taxon>
        <taxon>Polyphaga</taxon>
        <taxon>Cucujiformia</taxon>
        <taxon>Curculionidae</taxon>
        <taxon>Dryophthorinae</taxon>
        <taxon>Sitophilus</taxon>
    </lineage>
</organism>
<keyword evidence="3" id="KW-0540">Nuclease</keyword>
<feature type="site" description="Interaction with DNA" evidence="10">
    <location>
        <position position="443"/>
    </location>
</feature>
<evidence type="ECO:0000256" key="6">
    <source>
        <dbReference type="ARBA" id="ARBA00022839"/>
    </source>
</evidence>
<keyword evidence="8" id="KW-0539">Nucleus</keyword>
<comment type="similarity">
    <text evidence="2">Belongs to the tyrosyl-DNA phosphodiesterase family.</text>
</comment>
<evidence type="ECO:0000256" key="9">
    <source>
        <dbReference type="PIRSR" id="PIRSR610347-1"/>
    </source>
</evidence>
<feature type="active site" description="Proton donor/acceptor" evidence="9">
    <location>
        <position position="418"/>
    </location>
</feature>
<dbReference type="PANTHER" id="PTHR12415">
    <property type="entry name" value="TYROSYL-DNA PHOSPHODIESTERASE 1"/>
    <property type="match status" value="1"/>
</dbReference>
<keyword evidence="6" id="KW-0269">Exonuclease</keyword>